<dbReference type="PANTHER" id="PTHR30290:SF38">
    <property type="entry name" value="D,D-DIPEPTIDE-BINDING PERIPLASMIC PROTEIN DDPA-RELATED"/>
    <property type="match status" value="1"/>
</dbReference>
<evidence type="ECO:0000259" key="2">
    <source>
        <dbReference type="Pfam" id="PF00496"/>
    </source>
</evidence>
<dbReference type="Gene3D" id="3.10.105.10">
    <property type="entry name" value="Dipeptide-binding Protein, Domain 3"/>
    <property type="match status" value="1"/>
</dbReference>
<dbReference type="Proteomes" id="UP000611629">
    <property type="component" value="Unassembled WGS sequence"/>
</dbReference>
<protein>
    <submittedName>
        <fullName evidence="3">ABC transporter substrate-binding protein</fullName>
    </submittedName>
</protein>
<feature type="domain" description="Solute-binding protein family 5" evidence="2">
    <location>
        <begin position="83"/>
        <end position="423"/>
    </location>
</feature>
<dbReference type="GO" id="GO:0043190">
    <property type="term" value="C:ATP-binding cassette (ABC) transporter complex"/>
    <property type="evidence" value="ECO:0007669"/>
    <property type="project" value="InterPro"/>
</dbReference>
<dbReference type="InterPro" id="IPR030678">
    <property type="entry name" value="Peptide/Ni-bd"/>
</dbReference>
<gene>
    <name evidence="3" type="ORF">HZF24_11640</name>
</gene>
<keyword evidence="4" id="KW-1185">Reference proteome</keyword>
<dbReference type="RefSeq" id="WP_179238495.1">
    <property type="nucleotide sequence ID" value="NZ_JACBNQ010000013.1"/>
</dbReference>
<dbReference type="InterPro" id="IPR039424">
    <property type="entry name" value="SBP_5"/>
</dbReference>
<dbReference type="PANTHER" id="PTHR30290">
    <property type="entry name" value="PERIPLASMIC BINDING COMPONENT OF ABC TRANSPORTER"/>
    <property type="match status" value="1"/>
</dbReference>
<dbReference type="EMBL" id="JACBNQ010000013">
    <property type="protein sequence ID" value="NYB74789.1"/>
    <property type="molecule type" value="Genomic_DNA"/>
</dbReference>
<evidence type="ECO:0000256" key="1">
    <source>
        <dbReference type="ARBA" id="ARBA00022729"/>
    </source>
</evidence>
<dbReference type="SUPFAM" id="SSF53850">
    <property type="entry name" value="Periplasmic binding protein-like II"/>
    <property type="match status" value="1"/>
</dbReference>
<dbReference type="InterPro" id="IPR000914">
    <property type="entry name" value="SBP_5_dom"/>
</dbReference>
<dbReference type="CDD" id="cd00995">
    <property type="entry name" value="PBP2_NikA_DppA_OppA_like"/>
    <property type="match status" value="1"/>
</dbReference>
<dbReference type="AlphaFoldDB" id="A0A974BK60"/>
<reference evidence="3" key="1">
    <citation type="submission" date="2020-07" db="EMBL/GenBank/DDBJ databases">
        <title>Genomic analysis of a strain of Sedimentibacter Hydroxybenzoicus DSM7310.</title>
        <authorList>
            <person name="Ma S."/>
        </authorList>
    </citation>
    <scope>NUCLEOTIDE SEQUENCE</scope>
    <source>
        <strain evidence="3">DSM 7310</strain>
    </source>
</reference>
<dbReference type="GO" id="GO:1904680">
    <property type="term" value="F:peptide transmembrane transporter activity"/>
    <property type="evidence" value="ECO:0007669"/>
    <property type="project" value="TreeGrafter"/>
</dbReference>
<name>A0A974BK60_SEDHY</name>
<keyword evidence="1" id="KW-0732">Signal</keyword>
<dbReference type="GO" id="GO:0015833">
    <property type="term" value="P:peptide transport"/>
    <property type="evidence" value="ECO:0007669"/>
    <property type="project" value="TreeGrafter"/>
</dbReference>
<accession>A0A974BK60</accession>
<sequence>MNKRFVAIVLTVLMVAGLISGCAGNSVSQNDNLSPEERTIRLRVNDSIPSLDWEQSTSLRAVKVWHQMFEGLYGMDEAKGGYYKELAKEVSLSDNQKEYTITLQDGVKFQNGEVMKASDVVFSYERAMKNPRFNYVTSMIEDVVEINDNTVKITLKTPFSAIDHTFFSIKISSEKEVLEQGDKFGTIPHKAGTGPYYVTEYNVATDIKLNAFEDYWRGSPAIKKIEYRVISDDAAAVIAFENHELDYLEDAPLTDWESLVKASGENHSLTKGNDVLFLGVNYLSPTNNNILVNDKVRQAIFYAVNKKDMNSAACNGYGVETPYYMPPEYVATSPKDGFETYEYNPEKAKLLLAEAGYPDGVDVGTILTYGASTGDKAKMAQVLQANLADVGITSAVSVMESAVVLPRLYDQDYDICIYADSNNFDFNNIRQMVHSESVGMYIVKYKDGPFNWKRLEELVDLGVSTSNVDERVGYYRELWSITMDSATLLPCLSKPVPTVWASNLEIGTPVPSFYKIRTFSWK</sequence>
<organism evidence="3 4">
    <name type="scientific">Sedimentibacter hydroxybenzoicus DSM 7310</name>
    <dbReference type="NCBI Taxonomy" id="1123245"/>
    <lineage>
        <taxon>Bacteria</taxon>
        <taxon>Bacillati</taxon>
        <taxon>Bacillota</taxon>
        <taxon>Tissierellia</taxon>
        <taxon>Sedimentibacter</taxon>
    </lineage>
</organism>
<dbReference type="PROSITE" id="PS51257">
    <property type="entry name" value="PROKAR_LIPOPROTEIN"/>
    <property type="match status" value="1"/>
</dbReference>
<evidence type="ECO:0000313" key="3">
    <source>
        <dbReference type="EMBL" id="NYB74789.1"/>
    </source>
</evidence>
<dbReference type="Gene3D" id="3.40.190.10">
    <property type="entry name" value="Periplasmic binding protein-like II"/>
    <property type="match status" value="1"/>
</dbReference>
<dbReference type="PIRSF" id="PIRSF002741">
    <property type="entry name" value="MppA"/>
    <property type="match status" value="1"/>
</dbReference>
<evidence type="ECO:0000313" key="4">
    <source>
        <dbReference type="Proteomes" id="UP000611629"/>
    </source>
</evidence>
<comment type="caution">
    <text evidence="3">The sequence shown here is derived from an EMBL/GenBank/DDBJ whole genome shotgun (WGS) entry which is preliminary data.</text>
</comment>
<dbReference type="GO" id="GO:0042597">
    <property type="term" value="C:periplasmic space"/>
    <property type="evidence" value="ECO:0007669"/>
    <property type="project" value="UniProtKB-ARBA"/>
</dbReference>
<proteinExistence type="predicted"/>
<dbReference type="Pfam" id="PF00496">
    <property type="entry name" value="SBP_bac_5"/>
    <property type="match status" value="1"/>
</dbReference>